<dbReference type="PANTHER" id="PTHR43806">
    <property type="entry name" value="PEPTIDASE S8"/>
    <property type="match status" value="1"/>
</dbReference>
<dbReference type="EMBL" id="CAJFCJ010000003">
    <property type="protein sequence ID" value="CAD5113100.1"/>
    <property type="molecule type" value="Genomic_DNA"/>
</dbReference>
<protein>
    <recommendedName>
        <fullName evidence="4">Tripeptidyl-peptidase 2</fullName>
        <ecNumber evidence="3">3.4.14.10</ecNumber>
    </recommendedName>
    <alternativeName>
        <fullName evidence="9">Tripeptidyl aminopeptidase</fullName>
    </alternativeName>
</protein>
<dbReference type="SUPFAM" id="SSF52743">
    <property type="entry name" value="Subtilisin-like"/>
    <property type="match status" value="1"/>
</dbReference>
<dbReference type="PROSITE" id="PS00138">
    <property type="entry name" value="SUBTILASE_SER"/>
    <property type="match status" value="1"/>
</dbReference>
<reference evidence="15 16" key="1">
    <citation type="submission" date="2020-08" db="EMBL/GenBank/DDBJ databases">
        <authorList>
            <person name="Hejnol A."/>
        </authorList>
    </citation>
    <scope>NUCLEOTIDE SEQUENCE [LARGE SCALE GENOMIC DNA]</scope>
</reference>
<evidence type="ECO:0000259" key="13">
    <source>
        <dbReference type="Pfam" id="PF21223"/>
    </source>
</evidence>
<comment type="caution">
    <text evidence="15">The sequence shown here is derived from an EMBL/GenBank/DDBJ whole genome shotgun (WGS) entry which is preliminary data.</text>
</comment>
<dbReference type="Pfam" id="PF21223">
    <property type="entry name" value="TPPII_Ig-like-1"/>
    <property type="match status" value="1"/>
</dbReference>
<feature type="domain" description="Peptidase S8/S53" evidence="11">
    <location>
        <begin position="39"/>
        <end position="503"/>
    </location>
</feature>
<comment type="catalytic activity">
    <reaction evidence="1">
        <text>Release of an N-terminal tripeptide from a polypeptide.</text>
        <dbReference type="EC" id="3.4.14.10"/>
    </reaction>
</comment>
<dbReference type="InterPro" id="IPR046940">
    <property type="entry name" value="TPPII_Ig-like_sf"/>
</dbReference>
<dbReference type="Pfam" id="PF21316">
    <property type="entry name" value="TPPII_GBD"/>
    <property type="match status" value="1"/>
</dbReference>
<evidence type="ECO:0000256" key="1">
    <source>
        <dbReference type="ARBA" id="ARBA00001910"/>
    </source>
</evidence>
<evidence type="ECO:0000256" key="7">
    <source>
        <dbReference type="ARBA" id="ARBA00022801"/>
    </source>
</evidence>
<evidence type="ECO:0000256" key="6">
    <source>
        <dbReference type="ARBA" id="ARBA00022670"/>
    </source>
</evidence>
<comment type="similarity">
    <text evidence="2 10">Belongs to the peptidase S8 family.</text>
</comment>
<evidence type="ECO:0000259" key="14">
    <source>
        <dbReference type="Pfam" id="PF21316"/>
    </source>
</evidence>
<evidence type="ECO:0000313" key="16">
    <source>
        <dbReference type="Proteomes" id="UP000549394"/>
    </source>
</evidence>
<dbReference type="EC" id="3.4.14.10" evidence="3"/>
<dbReference type="PANTHER" id="PTHR43806:SF14">
    <property type="entry name" value="TRIPEPTIDYL-PEPTIDASE 2"/>
    <property type="match status" value="1"/>
</dbReference>
<evidence type="ECO:0000259" key="12">
    <source>
        <dbReference type="Pfam" id="PF12580"/>
    </source>
</evidence>
<evidence type="ECO:0000256" key="9">
    <source>
        <dbReference type="ARBA" id="ARBA00032232"/>
    </source>
</evidence>
<dbReference type="InterPro" id="IPR048383">
    <property type="entry name" value="TPPII_Ig-like-1"/>
</dbReference>
<keyword evidence="16" id="KW-1185">Reference proteome</keyword>
<feature type="domain" description="Tripeptidyl-peptidase II first Ig-like" evidence="13">
    <location>
        <begin position="545"/>
        <end position="652"/>
    </location>
</feature>
<dbReference type="Pfam" id="PF00082">
    <property type="entry name" value="Peptidase_S8"/>
    <property type="match status" value="1"/>
</dbReference>
<feature type="domain" description="Tripeptidyl-peptidase II galactose-binding" evidence="14">
    <location>
        <begin position="669"/>
        <end position="755"/>
    </location>
</feature>
<dbReference type="InterPro" id="IPR000209">
    <property type="entry name" value="Peptidase_S8/S53_dom"/>
</dbReference>
<dbReference type="GO" id="GO:0004177">
    <property type="term" value="F:aminopeptidase activity"/>
    <property type="evidence" value="ECO:0007669"/>
    <property type="project" value="UniProtKB-KW"/>
</dbReference>
<dbReference type="Proteomes" id="UP000549394">
    <property type="component" value="Unassembled WGS sequence"/>
</dbReference>
<evidence type="ECO:0000256" key="10">
    <source>
        <dbReference type="PROSITE-ProRule" id="PRU01240"/>
    </source>
</evidence>
<sequence>MSDTSTHKSFDSDFPILGLLPKKETGAWQFLNKYPEYDGKNVTIGILDSGVDPGAAGLQKTPDGRPKIIDIVDATGSGDVDVSTTVEAVDGTITGLSGRKLKIPTFWTNPSNVYHIGIKSSLDLYPKLLRERLSTEYKKKIWDPQHREKLAEAVKKLEDFDREPSVELSQEEREIREDLQHQIDVLNSTEKKYNFPPKIFDCVVFNDGKVWRACMDTSCIGKLEDCSLMASYYEENQYATISALDQMNYSFNIWNDGNVLEVVTNAGSHGTHVACIAAGYFEHEPEKNGIAPGAQIVAIKIGDSRLGSMETGTALIRAIIHLSRKGVKLANYSYGEGYLWPNAGRINEVIEESVRENGLVFVSSAGNDGPALGTVGSPGGTCSSIVSVGAYVTPEMMKAEYSLREYLPLMHYTWSSRGPAADGALGISISAPGGAITSVANWTLKGSELMNGTSMSSPNACGCIALIMSALAAKGRHCSPYELRRALEYCAINESSQNFDKFAAGFGVVKVEKTFDYLHNVLSHRDILMDINWHVSVTMPKSGSNSPGRGIFIHEPNQAFKRTEHFVYVKPELHGEGLEKEKINLSVHARLVCEESYVKSPSHIELMNTGRGFYIQVDPTGLETGCYLTELKAFDCDNVERGPLWRLPITVIVPRKVPSWNYSQENISFQPGEIRRHFFVVPIGASYVEVKISSNHKENSLKMLLHAVQFHSFSTKRLSHFLSLNPLATADDNFILINDNSTIEITIARWWASLGNATLSYSVQFRGVMLSSKSFTLHAGAPALPIDIKSYCPRAEEISPNVTLRFWEQSLKPSSFKIRTLDSIRDCVVPYKRQIYGLELIYKLNIDRTTDVVINFAPLSSLLYESDLESQLWMLHDAATKVHITSGDAFPSGYSKKLDKGDYLLRLQIRHEKQDILEKLKDLTATIQLKLHSNITLDLYSDTSGALVNSRKFPSSIILPEGESSTFFAAPPNDEKISKNSGRLLGSLTLSRDESIKKAVNYPFYYVIPNGKKNNKSTPEKRLSNEEASKILMEAERDCRIAHLRKLEDPLLYYNELCIKYNDYVPLHLSYLQGVEANPNVSSGHITDVCTKALDLIDKNEVLINIGLKNDQRPDAARIKADTETKKLWLIELYIKFSSSLLDSLEKVDNDILRIENQNSIELMKSQLHQSILNLMSLSDSSQDQQTGQVIARYASYKRLYGKSLKILLKIFEERCAGQDSNDLEVKIISLCKKCDWNHLANYYEDWRVYKHPKGPYRPF</sequence>
<keyword evidence="8 10" id="KW-0720">Serine protease</keyword>
<feature type="active site" description="Charge relay system" evidence="10">
    <location>
        <position position="269"/>
    </location>
</feature>
<dbReference type="PROSITE" id="PS51892">
    <property type="entry name" value="SUBTILASE"/>
    <property type="match status" value="1"/>
</dbReference>
<name>A0A7I8VA12_9ANNE</name>
<organism evidence="15 16">
    <name type="scientific">Dimorphilus gyrociliatus</name>
    <dbReference type="NCBI Taxonomy" id="2664684"/>
    <lineage>
        <taxon>Eukaryota</taxon>
        <taxon>Metazoa</taxon>
        <taxon>Spiralia</taxon>
        <taxon>Lophotrochozoa</taxon>
        <taxon>Annelida</taxon>
        <taxon>Polychaeta</taxon>
        <taxon>Polychaeta incertae sedis</taxon>
        <taxon>Dinophilidae</taxon>
        <taxon>Dimorphilus</taxon>
    </lineage>
</organism>
<dbReference type="InterPro" id="IPR023828">
    <property type="entry name" value="Peptidase_S8_Ser-AS"/>
</dbReference>
<dbReference type="InterPro" id="IPR015500">
    <property type="entry name" value="Peptidase_S8_subtilisin-rel"/>
</dbReference>
<dbReference type="CDD" id="cd04857">
    <property type="entry name" value="Peptidases_S8_Tripeptidyl_Aminopeptidase_II"/>
    <property type="match status" value="1"/>
</dbReference>
<dbReference type="GO" id="GO:0008240">
    <property type="term" value="F:tripeptidyl-peptidase activity"/>
    <property type="evidence" value="ECO:0007669"/>
    <property type="project" value="UniProtKB-EC"/>
</dbReference>
<proteinExistence type="inferred from homology"/>
<dbReference type="PRINTS" id="PR00723">
    <property type="entry name" value="SUBTILISIN"/>
</dbReference>
<dbReference type="InterPro" id="IPR050131">
    <property type="entry name" value="Peptidase_S8_subtilisin-like"/>
</dbReference>
<feature type="active site" description="Charge relay system" evidence="10">
    <location>
        <position position="48"/>
    </location>
</feature>
<evidence type="ECO:0000256" key="4">
    <source>
        <dbReference type="ARBA" id="ARBA00020244"/>
    </source>
</evidence>
<evidence type="ECO:0000256" key="5">
    <source>
        <dbReference type="ARBA" id="ARBA00022438"/>
    </source>
</evidence>
<feature type="domain" description="Tripeptidyl peptidase II second Ig-like" evidence="12">
    <location>
        <begin position="794"/>
        <end position="980"/>
    </location>
</feature>
<evidence type="ECO:0000256" key="2">
    <source>
        <dbReference type="ARBA" id="ARBA00011073"/>
    </source>
</evidence>
<dbReference type="AlphaFoldDB" id="A0A7I8VA12"/>
<dbReference type="InterPro" id="IPR022229">
    <property type="entry name" value="TPPII_Ig-like-2"/>
</dbReference>
<keyword evidence="7 10" id="KW-0378">Hydrolase</keyword>
<evidence type="ECO:0000313" key="15">
    <source>
        <dbReference type="EMBL" id="CAD5113100.1"/>
    </source>
</evidence>
<dbReference type="InterPro" id="IPR048384">
    <property type="entry name" value="TPPII_GBD"/>
</dbReference>
<dbReference type="Gene3D" id="2.60.40.3170">
    <property type="match status" value="1"/>
</dbReference>
<dbReference type="GO" id="GO:0005829">
    <property type="term" value="C:cytosol"/>
    <property type="evidence" value="ECO:0007669"/>
    <property type="project" value="TreeGrafter"/>
</dbReference>
<dbReference type="Gene3D" id="1.25.40.710">
    <property type="match status" value="1"/>
</dbReference>
<evidence type="ECO:0000256" key="3">
    <source>
        <dbReference type="ARBA" id="ARBA00012462"/>
    </source>
</evidence>
<dbReference type="InterPro" id="IPR036852">
    <property type="entry name" value="Peptidase_S8/S53_dom_sf"/>
</dbReference>
<dbReference type="Gene3D" id="3.40.50.200">
    <property type="entry name" value="Peptidase S8/S53 domain"/>
    <property type="match status" value="2"/>
</dbReference>
<dbReference type="GO" id="GO:0004252">
    <property type="term" value="F:serine-type endopeptidase activity"/>
    <property type="evidence" value="ECO:0007669"/>
    <property type="project" value="UniProtKB-UniRule"/>
</dbReference>
<dbReference type="Gene3D" id="6.10.250.3080">
    <property type="match status" value="1"/>
</dbReference>
<dbReference type="InterPro" id="IPR046939">
    <property type="entry name" value="TPPII_C_sf"/>
</dbReference>
<evidence type="ECO:0000256" key="8">
    <source>
        <dbReference type="ARBA" id="ARBA00022825"/>
    </source>
</evidence>
<evidence type="ECO:0000259" key="11">
    <source>
        <dbReference type="Pfam" id="PF00082"/>
    </source>
</evidence>
<dbReference type="GO" id="GO:0006508">
    <property type="term" value="P:proteolysis"/>
    <property type="evidence" value="ECO:0007669"/>
    <property type="project" value="UniProtKB-KW"/>
</dbReference>
<feature type="active site" description="Charge relay system" evidence="10">
    <location>
        <position position="454"/>
    </location>
</feature>
<keyword evidence="6 10" id="KW-0645">Protease</keyword>
<gene>
    <name evidence="15" type="ORF">DGYR_LOCUS2142</name>
</gene>
<dbReference type="OrthoDB" id="10256524at2759"/>
<keyword evidence="5" id="KW-0031">Aminopeptidase</keyword>
<dbReference type="FunFam" id="3.40.50.200:FF:000003">
    <property type="entry name" value="Tripeptidyl peptidase 2"/>
    <property type="match status" value="1"/>
</dbReference>
<dbReference type="Pfam" id="PF12580">
    <property type="entry name" value="TPPII"/>
    <property type="match status" value="1"/>
</dbReference>
<accession>A0A7I8VA12</accession>
<dbReference type="InterPro" id="IPR034051">
    <property type="entry name" value="TPP_II_domain"/>
</dbReference>